<dbReference type="Proteomes" id="UP000199321">
    <property type="component" value="Unassembled WGS sequence"/>
</dbReference>
<evidence type="ECO:0000259" key="1">
    <source>
        <dbReference type="Pfam" id="PF18925"/>
    </source>
</evidence>
<dbReference type="EMBL" id="FNBA01000010">
    <property type="protein sequence ID" value="SDF22355.1"/>
    <property type="molecule type" value="Genomic_DNA"/>
</dbReference>
<accession>A0A1G7JBS6</accession>
<proteinExistence type="predicted"/>
<gene>
    <name evidence="2" type="ORF">SAMN05421855_11027</name>
</gene>
<dbReference type="OrthoDB" id="707810at2"/>
<protein>
    <recommendedName>
        <fullName evidence="1">DUF5675 domain-containing protein</fullName>
    </recommendedName>
</protein>
<evidence type="ECO:0000313" key="3">
    <source>
        <dbReference type="Proteomes" id="UP000199321"/>
    </source>
</evidence>
<sequence>MELVLTRLYKKEGTIGTLTLNGHFICFTVELPWHKKQKNRSCIPEGSYELKARYSQRFKNHLHLQYVKGKSLILMIPASNVKTEIQGCIVPVQQLTGIGKGIYTKLALDKVLSIFHQASEKNEKVVLTINSNQNEDYR</sequence>
<dbReference type="Pfam" id="PF18925">
    <property type="entry name" value="DUF5675"/>
    <property type="match status" value="1"/>
</dbReference>
<dbReference type="AlphaFoldDB" id="A0A1G7JBS6"/>
<name>A0A1G7JBS6_9FLAO</name>
<dbReference type="STRING" id="227084.SAMN05421855_11027"/>
<reference evidence="2 3" key="1">
    <citation type="submission" date="2016-10" db="EMBL/GenBank/DDBJ databases">
        <authorList>
            <person name="de Groot N.N."/>
        </authorList>
    </citation>
    <scope>NUCLEOTIDE SEQUENCE [LARGE SCALE GENOMIC DNA]</scope>
    <source>
        <strain evidence="2 3">DSM 16195</strain>
    </source>
</reference>
<keyword evidence="3" id="KW-1185">Reference proteome</keyword>
<dbReference type="InterPro" id="IPR043732">
    <property type="entry name" value="DUF5675"/>
</dbReference>
<dbReference type="RefSeq" id="WP_093145410.1">
    <property type="nucleotide sequence ID" value="NZ_BMWO01000013.1"/>
</dbReference>
<feature type="domain" description="DUF5675" evidence="1">
    <location>
        <begin position="5"/>
        <end position="104"/>
    </location>
</feature>
<organism evidence="2 3">
    <name type="scientific">Ulvibacter litoralis</name>
    <dbReference type="NCBI Taxonomy" id="227084"/>
    <lineage>
        <taxon>Bacteria</taxon>
        <taxon>Pseudomonadati</taxon>
        <taxon>Bacteroidota</taxon>
        <taxon>Flavobacteriia</taxon>
        <taxon>Flavobacteriales</taxon>
        <taxon>Flavobacteriaceae</taxon>
        <taxon>Ulvibacter</taxon>
    </lineage>
</organism>
<evidence type="ECO:0000313" key="2">
    <source>
        <dbReference type="EMBL" id="SDF22355.1"/>
    </source>
</evidence>